<accession>A0AAN7WRF2</accession>
<comment type="subcellular location">
    <subcellularLocation>
        <location evidence="3">Peroxisome membrane</location>
    </subcellularLocation>
</comment>
<proteinExistence type="predicted"/>
<name>A0AAN7WRF2_9SACH</name>
<dbReference type="EMBL" id="JAWIZZ010000041">
    <property type="protein sequence ID" value="KAK5780517.1"/>
    <property type="molecule type" value="Genomic_DNA"/>
</dbReference>
<reference evidence="5" key="1">
    <citation type="submission" date="2023-07" db="EMBL/GenBank/DDBJ databases">
        <title>A draft genome of Kazachstania heterogenica Y-27499.</title>
        <authorList>
            <person name="Donic C."/>
            <person name="Kralova J.S."/>
            <person name="Fidel L."/>
            <person name="Ben-Dor S."/>
            <person name="Jung S."/>
        </authorList>
    </citation>
    <scope>NUCLEOTIDE SEQUENCE [LARGE SCALE GENOMIC DNA]</scope>
    <source>
        <strain evidence="5">Y27499</strain>
    </source>
</reference>
<dbReference type="InterPro" id="IPR008733">
    <property type="entry name" value="PEX11"/>
</dbReference>
<keyword evidence="5" id="KW-1185">Reference proteome</keyword>
<protein>
    <submittedName>
        <fullName evidence="4">Uncharacterized protein</fullName>
    </submittedName>
</protein>
<keyword evidence="2" id="KW-0576">Peroxisome</keyword>
<dbReference type="Pfam" id="PF05648">
    <property type="entry name" value="PEX11"/>
    <property type="match status" value="1"/>
</dbReference>
<organism evidence="4 5">
    <name type="scientific">Arxiozyma heterogenica</name>
    <dbReference type="NCBI Taxonomy" id="278026"/>
    <lineage>
        <taxon>Eukaryota</taxon>
        <taxon>Fungi</taxon>
        <taxon>Dikarya</taxon>
        <taxon>Ascomycota</taxon>
        <taxon>Saccharomycotina</taxon>
        <taxon>Saccharomycetes</taxon>
        <taxon>Saccharomycetales</taxon>
        <taxon>Saccharomycetaceae</taxon>
        <taxon>Arxiozyma</taxon>
    </lineage>
</organism>
<evidence type="ECO:0000313" key="5">
    <source>
        <dbReference type="Proteomes" id="UP001306508"/>
    </source>
</evidence>
<dbReference type="AlphaFoldDB" id="A0AAN7WRF2"/>
<evidence type="ECO:0000256" key="3">
    <source>
        <dbReference type="ARBA" id="ARBA00046271"/>
    </source>
</evidence>
<evidence type="ECO:0000256" key="1">
    <source>
        <dbReference type="ARBA" id="ARBA00023136"/>
    </source>
</evidence>
<comment type="caution">
    <text evidence="4">The sequence shown here is derived from an EMBL/GenBank/DDBJ whole genome shotgun (WGS) entry which is preliminary data.</text>
</comment>
<evidence type="ECO:0000313" key="4">
    <source>
        <dbReference type="EMBL" id="KAK5780517.1"/>
    </source>
</evidence>
<sequence length="52" mass="5833">MALKVDYDRKMLLDGTIVLNILNYLKSRDSIVGLSGTITSIFGVQDTWKSNK</sequence>
<dbReference type="GO" id="GO:0016559">
    <property type="term" value="P:peroxisome fission"/>
    <property type="evidence" value="ECO:0007669"/>
    <property type="project" value="InterPro"/>
</dbReference>
<gene>
    <name evidence="4" type="ORF">RI543_002277</name>
</gene>
<keyword evidence="1" id="KW-0472">Membrane</keyword>
<evidence type="ECO:0000256" key="2">
    <source>
        <dbReference type="ARBA" id="ARBA00023140"/>
    </source>
</evidence>
<dbReference type="Proteomes" id="UP001306508">
    <property type="component" value="Unassembled WGS sequence"/>
</dbReference>
<dbReference type="GO" id="GO:0005778">
    <property type="term" value="C:peroxisomal membrane"/>
    <property type="evidence" value="ECO:0007669"/>
    <property type="project" value="UniProtKB-SubCell"/>
</dbReference>